<keyword evidence="4 5" id="KW-0472">Membrane</keyword>
<evidence type="ECO:0000256" key="3">
    <source>
        <dbReference type="ARBA" id="ARBA00022989"/>
    </source>
</evidence>
<dbReference type="AlphaFoldDB" id="A0A0D7EIQ9"/>
<dbReference type="RefSeq" id="WP_044413576.1">
    <property type="nucleotide sequence ID" value="NZ_JXXE01000342.1"/>
</dbReference>
<evidence type="ECO:0000256" key="2">
    <source>
        <dbReference type="ARBA" id="ARBA00022692"/>
    </source>
</evidence>
<protein>
    <submittedName>
        <fullName evidence="6">Iron transporter</fullName>
    </submittedName>
</protein>
<evidence type="ECO:0000256" key="4">
    <source>
        <dbReference type="ARBA" id="ARBA00023136"/>
    </source>
</evidence>
<evidence type="ECO:0000256" key="5">
    <source>
        <dbReference type="SAM" id="Phobius"/>
    </source>
</evidence>
<keyword evidence="3 5" id="KW-1133">Transmembrane helix</keyword>
<dbReference type="Pfam" id="PF01566">
    <property type="entry name" value="Nramp"/>
    <property type="match status" value="1"/>
</dbReference>
<feature type="transmembrane region" description="Helical" evidence="5">
    <location>
        <begin position="53"/>
        <end position="75"/>
    </location>
</feature>
<dbReference type="InterPro" id="IPR001046">
    <property type="entry name" value="NRAMP_fam"/>
</dbReference>
<dbReference type="EMBL" id="JXXE01000342">
    <property type="protein sequence ID" value="KIZ40673.1"/>
    <property type="molecule type" value="Genomic_DNA"/>
</dbReference>
<dbReference type="GO" id="GO:0046873">
    <property type="term" value="F:metal ion transmembrane transporter activity"/>
    <property type="evidence" value="ECO:0007669"/>
    <property type="project" value="InterPro"/>
</dbReference>
<dbReference type="OrthoDB" id="9787548at2"/>
<proteinExistence type="predicted"/>
<sequence length="114" mass="12101">AGSTAYAIGEGRKWPVGLSRKPKEAIAFYSVLALSVATGIALNFTPIDPIQALYWSAVINGILAAPVMIIMMLLVRKQSVMGDLIVKGPVCWLGWLATAVMSLCILGMGFSFVA</sequence>
<evidence type="ECO:0000313" key="7">
    <source>
        <dbReference type="Proteomes" id="UP000032515"/>
    </source>
</evidence>
<dbReference type="Proteomes" id="UP000032515">
    <property type="component" value="Unassembled WGS sequence"/>
</dbReference>
<keyword evidence="2 5" id="KW-0812">Transmembrane</keyword>
<feature type="transmembrane region" description="Helical" evidence="5">
    <location>
        <begin position="90"/>
        <end position="113"/>
    </location>
</feature>
<organism evidence="6 7">
    <name type="scientific">Rhodopseudomonas palustris</name>
    <dbReference type="NCBI Taxonomy" id="1076"/>
    <lineage>
        <taxon>Bacteria</taxon>
        <taxon>Pseudomonadati</taxon>
        <taxon>Pseudomonadota</taxon>
        <taxon>Alphaproteobacteria</taxon>
        <taxon>Hyphomicrobiales</taxon>
        <taxon>Nitrobacteraceae</taxon>
        <taxon>Rhodopseudomonas</taxon>
    </lineage>
</organism>
<reference evidence="6 7" key="1">
    <citation type="submission" date="2014-11" db="EMBL/GenBank/DDBJ databases">
        <title>Genomics and ecophysiology of heterotrophic nitrogen fixing bacteria isolated from estuarine surface water.</title>
        <authorList>
            <person name="Bentzon-Tilia M."/>
            <person name="Severin I."/>
            <person name="Hansen L.H."/>
            <person name="Riemann L."/>
        </authorList>
    </citation>
    <scope>NUCLEOTIDE SEQUENCE [LARGE SCALE GENOMIC DNA]</scope>
    <source>
        <strain evidence="6 7">BAL398</strain>
    </source>
</reference>
<dbReference type="PATRIC" id="fig|1076.23.peg.3675"/>
<feature type="transmembrane region" description="Helical" evidence="5">
    <location>
        <begin position="26"/>
        <end position="47"/>
    </location>
</feature>
<dbReference type="GO" id="GO:0016020">
    <property type="term" value="C:membrane"/>
    <property type="evidence" value="ECO:0007669"/>
    <property type="project" value="UniProtKB-SubCell"/>
</dbReference>
<comment type="caution">
    <text evidence="6">The sequence shown here is derived from an EMBL/GenBank/DDBJ whole genome shotgun (WGS) entry which is preliminary data.</text>
</comment>
<gene>
    <name evidence="6" type="ORF">OO17_17110</name>
</gene>
<evidence type="ECO:0000313" key="6">
    <source>
        <dbReference type="EMBL" id="KIZ40673.1"/>
    </source>
</evidence>
<name>A0A0D7EIQ9_RHOPL</name>
<feature type="non-terminal residue" evidence="6">
    <location>
        <position position="1"/>
    </location>
</feature>
<accession>A0A0D7EIQ9</accession>
<comment type="subcellular location">
    <subcellularLocation>
        <location evidence="1">Membrane</location>
        <topology evidence="1">Multi-pass membrane protein</topology>
    </subcellularLocation>
</comment>
<evidence type="ECO:0000256" key="1">
    <source>
        <dbReference type="ARBA" id="ARBA00004141"/>
    </source>
</evidence>